<evidence type="ECO:0000313" key="3">
    <source>
        <dbReference type="EMBL" id="OAD75045.1"/>
    </source>
</evidence>
<feature type="chain" id="PRO_5007841011" description="Extracellular membrane protein CFEM domain-containing protein" evidence="2">
    <location>
        <begin position="22"/>
        <end position="199"/>
    </location>
</feature>
<dbReference type="EMBL" id="KV440978">
    <property type="protein sequence ID" value="OAD75045.1"/>
    <property type="molecule type" value="Genomic_DNA"/>
</dbReference>
<evidence type="ECO:0000256" key="2">
    <source>
        <dbReference type="SAM" id="SignalP"/>
    </source>
</evidence>
<dbReference type="STRING" id="763407.A0A162XI68"/>
<evidence type="ECO:0000313" key="4">
    <source>
        <dbReference type="Proteomes" id="UP000077315"/>
    </source>
</evidence>
<dbReference type="VEuPathDB" id="FungiDB:PHYBLDRAFT_181034"/>
<proteinExistence type="predicted"/>
<keyword evidence="2" id="KW-0732">Signal</keyword>
<gene>
    <name evidence="3" type="ORF">PHYBLDRAFT_181034</name>
</gene>
<feature type="signal peptide" evidence="2">
    <location>
        <begin position="1"/>
        <end position="21"/>
    </location>
</feature>
<evidence type="ECO:0000256" key="1">
    <source>
        <dbReference type="SAM" id="MobiDB-lite"/>
    </source>
</evidence>
<evidence type="ECO:0008006" key="5">
    <source>
        <dbReference type="Google" id="ProtNLM"/>
    </source>
</evidence>
<reference evidence="4" key="1">
    <citation type="submission" date="2015-06" db="EMBL/GenBank/DDBJ databases">
        <title>Expansion of signal transduction pathways in fungi by whole-genome duplication.</title>
        <authorList>
            <consortium name="DOE Joint Genome Institute"/>
            <person name="Corrochano L.M."/>
            <person name="Kuo A."/>
            <person name="Marcet-Houben M."/>
            <person name="Polaino S."/>
            <person name="Salamov A."/>
            <person name="Villalobos J.M."/>
            <person name="Alvarez M.I."/>
            <person name="Avalos J."/>
            <person name="Benito E.P."/>
            <person name="Benoit I."/>
            <person name="Burger G."/>
            <person name="Camino L.P."/>
            <person name="Canovas D."/>
            <person name="Cerda-Olmedo E."/>
            <person name="Cheng J.-F."/>
            <person name="Dominguez A."/>
            <person name="Elias M."/>
            <person name="Eslava A.P."/>
            <person name="Glaser F."/>
            <person name="Grimwood J."/>
            <person name="Gutierrez G."/>
            <person name="Heitman J."/>
            <person name="Henrissat B."/>
            <person name="Iturriaga E.A."/>
            <person name="Lang B.F."/>
            <person name="Lavin J.L."/>
            <person name="Lee S."/>
            <person name="Li W."/>
            <person name="Lindquist E."/>
            <person name="Lopez-Garcia S."/>
            <person name="Luque E.M."/>
            <person name="Marcos A.T."/>
            <person name="Martin J."/>
            <person name="McCluskey K."/>
            <person name="Medina H.R."/>
            <person name="Miralles-Duran A."/>
            <person name="Miyazaki A."/>
            <person name="Munoz-Torres E."/>
            <person name="Oguiza J.A."/>
            <person name="Ohm R."/>
            <person name="Olmedo M."/>
            <person name="Orejas M."/>
            <person name="Ortiz-Castellanos L."/>
            <person name="Pisabarro A.G."/>
            <person name="Rodriguez-Romero J."/>
            <person name="Ruiz-Herrera J."/>
            <person name="Ruiz-Vazquez R."/>
            <person name="Sanz C."/>
            <person name="Schackwitz W."/>
            <person name="Schmutz J."/>
            <person name="Shahriari M."/>
            <person name="Shelest E."/>
            <person name="Silva-Franco F."/>
            <person name="Soanes D."/>
            <person name="Syed K."/>
            <person name="Tagua V.G."/>
            <person name="Talbot N.J."/>
            <person name="Thon M."/>
            <person name="De vries R.P."/>
            <person name="Wiebenga A."/>
            <person name="Yadav J.S."/>
            <person name="Braun E.L."/>
            <person name="Baker S."/>
            <person name="Garre V."/>
            <person name="Horwitz B."/>
            <person name="Torres-Martinez S."/>
            <person name="Idnurm A."/>
            <person name="Herrera-Estrella A."/>
            <person name="Gabaldon T."/>
            <person name="Grigoriev I.V."/>
        </authorList>
    </citation>
    <scope>NUCLEOTIDE SEQUENCE [LARGE SCALE GENOMIC DNA]</scope>
    <source>
        <strain evidence="4">NRRL 1555(-)</strain>
    </source>
</reference>
<sequence length="199" mass="20109">MKLTAVSLLVPILAYLETASAQTDAGCAASVIFNQCLRNQDIYIKTCSGQDYTCLCKWHTTKLSCWDNCQNDVSRGSQEGLKTTFCSIAAPINATVSSIGSALPTASQAPSSSSNGSGSKSGNVASLSPSAAGPIKIPSAATAAGSLPSLGSTKNSNGTTGTNGGGGNVNKTSHSGAMSLESGPVFGVIVAVTCYWFLL</sequence>
<name>A0A162XI68_PHYB8</name>
<organism evidence="3 4">
    <name type="scientific">Phycomyces blakesleeanus (strain ATCC 8743b / DSM 1359 / FGSC 10004 / NBRC 33097 / NRRL 1555)</name>
    <dbReference type="NCBI Taxonomy" id="763407"/>
    <lineage>
        <taxon>Eukaryota</taxon>
        <taxon>Fungi</taxon>
        <taxon>Fungi incertae sedis</taxon>
        <taxon>Mucoromycota</taxon>
        <taxon>Mucoromycotina</taxon>
        <taxon>Mucoromycetes</taxon>
        <taxon>Mucorales</taxon>
        <taxon>Phycomycetaceae</taxon>
        <taxon>Phycomyces</taxon>
    </lineage>
</organism>
<feature type="compositionally biased region" description="Low complexity" evidence="1">
    <location>
        <begin position="151"/>
        <end position="160"/>
    </location>
</feature>
<dbReference type="RefSeq" id="XP_018293085.1">
    <property type="nucleotide sequence ID" value="XM_018438404.1"/>
</dbReference>
<dbReference type="OrthoDB" id="2507140at2759"/>
<dbReference type="Proteomes" id="UP000077315">
    <property type="component" value="Unassembled WGS sequence"/>
</dbReference>
<accession>A0A162XI68</accession>
<dbReference type="GeneID" id="28999310"/>
<keyword evidence="4" id="KW-1185">Reference proteome</keyword>
<feature type="region of interest" description="Disordered" evidence="1">
    <location>
        <begin position="146"/>
        <end position="170"/>
    </location>
</feature>
<dbReference type="InParanoid" id="A0A162XI68"/>
<protein>
    <recommendedName>
        <fullName evidence="5">Extracellular membrane protein CFEM domain-containing protein</fullName>
    </recommendedName>
</protein>
<dbReference type="AlphaFoldDB" id="A0A162XI68"/>